<dbReference type="Gene3D" id="1.10.3910.10">
    <property type="entry name" value="SP0561-like"/>
    <property type="match status" value="1"/>
</dbReference>
<dbReference type="AlphaFoldDB" id="A0A146G2Q1"/>
<dbReference type="GO" id="GO:0016740">
    <property type="term" value="F:transferase activity"/>
    <property type="evidence" value="ECO:0007669"/>
    <property type="project" value="UniProtKB-KW"/>
</dbReference>
<proteinExistence type="predicted"/>
<accession>A0A146G2Q1</accession>
<dbReference type="Gene3D" id="3.40.250.10">
    <property type="entry name" value="Rhodanese-like domain"/>
    <property type="match status" value="1"/>
</dbReference>
<dbReference type="SMART" id="SM00450">
    <property type="entry name" value="RHOD"/>
    <property type="match status" value="1"/>
</dbReference>
<protein>
    <submittedName>
        <fullName evidence="2">Rhodanese-related sulfurtransferase</fullName>
    </submittedName>
</protein>
<dbReference type="InterPro" id="IPR038062">
    <property type="entry name" value="ScdA-like_N_sf"/>
</dbReference>
<dbReference type="RefSeq" id="WP_075077796.1">
    <property type="nucleotide sequence ID" value="NZ_BDCO01000002.1"/>
</dbReference>
<evidence type="ECO:0000313" key="3">
    <source>
        <dbReference type="Proteomes" id="UP000076023"/>
    </source>
</evidence>
<gene>
    <name evidence="2" type="ORF">TSACC_2325</name>
</gene>
<comment type="caution">
    <text evidence="2">The sequence shown here is derived from an EMBL/GenBank/DDBJ whole genome shotgun (WGS) entry which is preliminary data.</text>
</comment>
<dbReference type="Proteomes" id="UP000076023">
    <property type="component" value="Unassembled WGS sequence"/>
</dbReference>
<dbReference type="CDD" id="cd00158">
    <property type="entry name" value="RHOD"/>
    <property type="match status" value="1"/>
</dbReference>
<dbReference type="Pfam" id="PF00581">
    <property type="entry name" value="Rhodanese"/>
    <property type="match status" value="1"/>
</dbReference>
<evidence type="ECO:0000313" key="2">
    <source>
        <dbReference type="EMBL" id="GAT31930.1"/>
    </source>
</evidence>
<dbReference type="InterPro" id="IPR001763">
    <property type="entry name" value="Rhodanese-like_dom"/>
</dbReference>
<dbReference type="PROSITE" id="PS50206">
    <property type="entry name" value="RHODANESE_3"/>
    <property type="match status" value="1"/>
</dbReference>
<organism evidence="2 3">
    <name type="scientific">Terrimicrobium sacchariphilum</name>
    <dbReference type="NCBI Taxonomy" id="690879"/>
    <lineage>
        <taxon>Bacteria</taxon>
        <taxon>Pseudomonadati</taxon>
        <taxon>Verrucomicrobiota</taxon>
        <taxon>Terrimicrobiia</taxon>
        <taxon>Terrimicrobiales</taxon>
        <taxon>Terrimicrobiaceae</taxon>
        <taxon>Terrimicrobium</taxon>
    </lineage>
</organism>
<dbReference type="InterPro" id="IPR036873">
    <property type="entry name" value="Rhodanese-like_dom_sf"/>
</dbReference>
<dbReference type="STRING" id="690879.TSACC_2325"/>
<reference evidence="3" key="1">
    <citation type="journal article" date="2017" name="Genome Announc.">
        <title>Draft Genome Sequence of Terrimicrobium sacchariphilum NM-5T, a Facultative Anaerobic Soil Bacterium of the Class Spartobacteria.</title>
        <authorList>
            <person name="Qiu Y.L."/>
            <person name="Tourlousse D.M."/>
            <person name="Matsuura N."/>
            <person name="Ohashi A."/>
            <person name="Sekiguchi Y."/>
        </authorList>
    </citation>
    <scope>NUCLEOTIDE SEQUENCE [LARGE SCALE GENOMIC DNA]</scope>
    <source>
        <strain evidence="3">NM-5</strain>
    </source>
</reference>
<dbReference type="SUPFAM" id="SSF52821">
    <property type="entry name" value="Rhodanese/Cell cycle control phosphatase"/>
    <property type="match status" value="1"/>
</dbReference>
<keyword evidence="2" id="KW-0808">Transferase</keyword>
<keyword evidence="3" id="KW-1185">Reference proteome</keyword>
<dbReference type="EMBL" id="BDCO01000002">
    <property type="protein sequence ID" value="GAT31930.1"/>
    <property type="molecule type" value="Genomic_DNA"/>
</dbReference>
<feature type="domain" description="Rhodanese" evidence="1">
    <location>
        <begin position="84"/>
        <end position="172"/>
    </location>
</feature>
<name>A0A146G2Q1_TERSA</name>
<sequence>MAVQSDMTMQELLMEFPGAQRALFRHYHIGGCQSCGFRPDETLAQVCERNGGLDPEQVLENVRLAWEEDKKLLVEPSDAAKTLAAGEADFIDIRTQEEFDAVHIPGSSKFTQETMQEVLGTAATGRQVILIDHQGSKVLDATTYFAGHGLTTVKGLRGGIDAWSLEVDSTLPRYTLE</sequence>
<evidence type="ECO:0000259" key="1">
    <source>
        <dbReference type="PROSITE" id="PS50206"/>
    </source>
</evidence>
<dbReference type="InParanoid" id="A0A146G2Q1"/>